<organism evidence="2 3">
    <name type="scientific">Anaeramoeba ignava</name>
    <name type="common">Anaerobic marine amoeba</name>
    <dbReference type="NCBI Taxonomy" id="1746090"/>
    <lineage>
        <taxon>Eukaryota</taxon>
        <taxon>Metamonada</taxon>
        <taxon>Anaeramoebidae</taxon>
        <taxon>Anaeramoeba</taxon>
    </lineage>
</organism>
<evidence type="ECO:0000313" key="2">
    <source>
        <dbReference type="EMBL" id="KAJ5071548.1"/>
    </source>
</evidence>
<dbReference type="EMBL" id="JAPDFW010000087">
    <property type="protein sequence ID" value="KAJ5071548.1"/>
    <property type="molecule type" value="Genomic_DNA"/>
</dbReference>
<feature type="region of interest" description="Disordered" evidence="1">
    <location>
        <begin position="1"/>
        <end position="23"/>
    </location>
</feature>
<dbReference type="AlphaFoldDB" id="A0A9Q0R9L9"/>
<name>A0A9Q0R9L9_ANAIG</name>
<dbReference type="Proteomes" id="UP001149090">
    <property type="component" value="Unassembled WGS sequence"/>
</dbReference>
<proteinExistence type="predicted"/>
<evidence type="ECO:0000256" key="1">
    <source>
        <dbReference type="SAM" id="MobiDB-lite"/>
    </source>
</evidence>
<reference evidence="2" key="1">
    <citation type="submission" date="2022-10" db="EMBL/GenBank/DDBJ databases">
        <title>Novel sulphate-reducing endosymbionts in the free-living metamonad Anaeramoeba.</title>
        <authorList>
            <person name="Jerlstrom-Hultqvist J."/>
            <person name="Cepicka I."/>
            <person name="Gallot-Lavallee L."/>
            <person name="Salas-Leiva D."/>
            <person name="Curtis B.A."/>
            <person name="Zahonova K."/>
            <person name="Pipaliya S."/>
            <person name="Dacks J."/>
            <person name="Roger A.J."/>
        </authorList>
    </citation>
    <scope>NUCLEOTIDE SEQUENCE</scope>
    <source>
        <strain evidence="2">BMAN</strain>
    </source>
</reference>
<comment type="caution">
    <text evidence="2">The sequence shown here is derived from an EMBL/GenBank/DDBJ whole genome shotgun (WGS) entry which is preliminary data.</text>
</comment>
<protein>
    <submittedName>
        <fullName evidence="2">Uncharacterized protein</fullName>
    </submittedName>
</protein>
<gene>
    <name evidence="2" type="ORF">M0811_10180</name>
</gene>
<sequence>MSKRGVQVDWDSPNEDDRYDYRTPPKIETYDKDQWTEIFDKTPFQILHEYCVGNNFAPPQAKNPRKVNFGFAVEIYMPHLKRSFIAKERPNKVSAKHETALMILNEMNIDLEYWGNEK</sequence>
<accession>A0A9Q0R9L9</accession>
<dbReference type="Gene3D" id="3.30.160.20">
    <property type="match status" value="1"/>
</dbReference>
<keyword evidence="3" id="KW-1185">Reference proteome</keyword>
<evidence type="ECO:0000313" key="3">
    <source>
        <dbReference type="Proteomes" id="UP001149090"/>
    </source>
</evidence>